<dbReference type="SUPFAM" id="SSF54593">
    <property type="entry name" value="Glyoxalase/Bleomycin resistance protein/Dihydroxybiphenyl dioxygenase"/>
    <property type="match status" value="1"/>
</dbReference>
<reference evidence="2 3" key="1">
    <citation type="submission" date="2019-11" db="EMBL/GenBank/DDBJ databases">
        <title>FDA dAtabase for Regulatory Grade micrObial Sequences (FDA-ARGOS): Supporting development and validation of Infectious Disease Dx tests.</title>
        <authorList>
            <person name="Kerrigan L."/>
            <person name="Long C."/>
            <person name="Tallon L."/>
            <person name="Sadzewicz L."/>
            <person name="Vavikolanu K."/>
            <person name="Mehta A."/>
            <person name="Aluvathingal J."/>
            <person name="Nadendla S."/>
            <person name="Yan Y."/>
            <person name="Sichtig H."/>
        </authorList>
    </citation>
    <scope>NUCLEOTIDE SEQUENCE [LARGE SCALE GENOMIC DNA]</scope>
    <source>
        <strain evidence="2 3">FDAARGOS_674</strain>
    </source>
</reference>
<dbReference type="AlphaFoldDB" id="A0A6B8TR32"/>
<evidence type="ECO:0000259" key="1">
    <source>
        <dbReference type="Pfam" id="PF00903"/>
    </source>
</evidence>
<evidence type="ECO:0000313" key="3">
    <source>
        <dbReference type="Proteomes" id="UP000426857"/>
    </source>
</evidence>
<dbReference type="KEGG" id="cxe:FOB82_01690"/>
<dbReference type="PANTHER" id="PTHR33990">
    <property type="entry name" value="PROTEIN YJDN-RELATED"/>
    <property type="match status" value="1"/>
</dbReference>
<dbReference type="InterPro" id="IPR004360">
    <property type="entry name" value="Glyas_Fos-R_dOase_dom"/>
</dbReference>
<proteinExistence type="predicted"/>
<dbReference type="CDD" id="cd06588">
    <property type="entry name" value="PhnB_like"/>
    <property type="match status" value="1"/>
</dbReference>
<dbReference type="Proteomes" id="UP000426857">
    <property type="component" value="Chromosome"/>
</dbReference>
<dbReference type="Pfam" id="PF00903">
    <property type="entry name" value="Glyoxalase"/>
    <property type="match status" value="1"/>
</dbReference>
<name>A0A6B8TR32_9CORY</name>
<organism evidence="2 3">
    <name type="scientific">Corynebacterium xerosis</name>
    <dbReference type="NCBI Taxonomy" id="1725"/>
    <lineage>
        <taxon>Bacteria</taxon>
        <taxon>Bacillati</taxon>
        <taxon>Actinomycetota</taxon>
        <taxon>Actinomycetes</taxon>
        <taxon>Mycobacteriales</taxon>
        <taxon>Corynebacteriaceae</taxon>
        <taxon>Corynebacterium</taxon>
    </lineage>
</organism>
<sequence length="142" mass="15347">MMANLSTYIAFPGNASEAFPYYESVFGGSLNMMQYGDAPPMEGMPFEPAPTMVAHAQLDLPGGTITGGDAMPGEDYPIRGSAYSLLYTLDDVDSARSLIARLVDDGGSIGMPFEEAPWGDHYGQVFDKFGVMWAFNVEAPRE</sequence>
<evidence type="ECO:0000313" key="2">
    <source>
        <dbReference type="EMBL" id="QGS33850.1"/>
    </source>
</evidence>
<dbReference type="InterPro" id="IPR029068">
    <property type="entry name" value="Glyas_Bleomycin-R_OHBP_Dase"/>
</dbReference>
<dbReference type="PANTHER" id="PTHR33990:SF1">
    <property type="entry name" value="PROTEIN YJDN"/>
    <property type="match status" value="1"/>
</dbReference>
<accession>A0A6B8TR32</accession>
<feature type="domain" description="Glyoxalase/fosfomycin resistance/dioxygenase" evidence="1">
    <location>
        <begin position="11"/>
        <end position="135"/>
    </location>
</feature>
<gene>
    <name evidence="2" type="ORF">FOB82_01690</name>
</gene>
<dbReference type="EMBL" id="CP046322">
    <property type="protein sequence ID" value="QGS33850.1"/>
    <property type="molecule type" value="Genomic_DNA"/>
</dbReference>
<dbReference type="Gene3D" id="3.10.180.10">
    <property type="entry name" value="2,3-Dihydroxybiphenyl 1,2-Dioxygenase, domain 1"/>
    <property type="match status" value="1"/>
</dbReference>
<protein>
    <submittedName>
        <fullName evidence="2">VOC family protein</fullName>
    </submittedName>
</protein>
<dbReference type="InterPro" id="IPR028973">
    <property type="entry name" value="PhnB-like"/>
</dbReference>